<dbReference type="GO" id="GO:0007030">
    <property type="term" value="P:Golgi organization"/>
    <property type="evidence" value="ECO:0007669"/>
    <property type="project" value="TreeGrafter"/>
</dbReference>
<feature type="region of interest" description="Disordered" evidence="8">
    <location>
        <begin position="928"/>
        <end position="969"/>
    </location>
</feature>
<dbReference type="RefSeq" id="XP_022628123.1">
    <property type="nucleotide sequence ID" value="XM_022772682.1"/>
</dbReference>
<reference evidence="11 12" key="1">
    <citation type="submission" date="2014-12" db="EMBL/GenBank/DDBJ databases">
        <authorList>
            <person name="Neuveglise Cecile"/>
        </authorList>
    </citation>
    <scope>NUCLEOTIDE SEQUENCE [LARGE SCALE GENOMIC DNA]</scope>
    <source>
        <strain evidence="11 12">CBS 12615</strain>
    </source>
</reference>
<dbReference type="EMBL" id="LN736363">
    <property type="protein sequence ID" value="CEP61891.1"/>
    <property type="molecule type" value="Genomic_DNA"/>
</dbReference>
<dbReference type="Proteomes" id="UP000054304">
    <property type="component" value="Unassembled WGS sequence"/>
</dbReference>
<evidence type="ECO:0000256" key="1">
    <source>
        <dbReference type="ARBA" id="ARBA00004397"/>
    </source>
</evidence>
<dbReference type="GO" id="GO:0070973">
    <property type="term" value="P:protein localization to endoplasmic reticulum exit site"/>
    <property type="evidence" value="ECO:0007669"/>
    <property type="project" value="TreeGrafter"/>
</dbReference>
<dbReference type="GO" id="GO:0015031">
    <property type="term" value="P:protein transport"/>
    <property type="evidence" value="ECO:0007669"/>
    <property type="project" value="UniProtKB-KW"/>
</dbReference>
<dbReference type="GO" id="GO:0012507">
    <property type="term" value="C:ER to Golgi transport vesicle membrane"/>
    <property type="evidence" value="ECO:0007669"/>
    <property type="project" value="TreeGrafter"/>
</dbReference>
<feature type="region of interest" description="Disordered" evidence="8">
    <location>
        <begin position="989"/>
        <end position="1009"/>
    </location>
</feature>
<feature type="region of interest" description="Disordered" evidence="8">
    <location>
        <begin position="1564"/>
        <end position="1586"/>
    </location>
</feature>
<feature type="compositionally biased region" description="Basic residues" evidence="8">
    <location>
        <begin position="1"/>
        <end position="23"/>
    </location>
</feature>
<keyword evidence="5 7" id="KW-0931">ER-Golgi transport</keyword>
<keyword evidence="4 7" id="KW-0256">Endoplasmic reticulum</keyword>
<feature type="region of interest" description="Disordered" evidence="8">
    <location>
        <begin position="772"/>
        <end position="810"/>
    </location>
</feature>
<feature type="region of interest" description="Disordered" evidence="8">
    <location>
        <begin position="2168"/>
        <end position="2282"/>
    </location>
</feature>
<feature type="compositionally biased region" description="Acidic residues" evidence="8">
    <location>
        <begin position="54"/>
        <end position="63"/>
    </location>
</feature>
<feature type="region of interest" description="Disordered" evidence="8">
    <location>
        <begin position="219"/>
        <end position="254"/>
    </location>
</feature>
<name>A0A0C7N1N9_9SACH</name>
<feature type="compositionally biased region" description="Polar residues" evidence="8">
    <location>
        <begin position="2019"/>
        <end position="2029"/>
    </location>
</feature>
<evidence type="ECO:0000256" key="7">
    <source>
        <dbReference type="RuleBase" id="RU364101"/>
    </source>
</evidence>
<feature type="compositionally biased region" description="Polar residues" evidence="8">
    <location>
        <begin position="724"/>
        <end position="742"/>
    </location>
</feature>
<dbReference type="OrthoDB" id="8918678at2759"/>
<dbReference type="GO" id="GO:0006914">
    <property type="term" value="P:autophagy"/>
    <property type="evidence" value="ECO:0007669"/>
    <property type="project" value="UniProtKB-KW"/>
</dbReference>
<keyword evidence="7" id="KW-0072">Autophagy</keyword>
<evidence type="ECO:0000256" key="5">
    <source>
        <dbReference type="ARBA" id="ARBA00022892"/>
    </source>
</evidence>
<dbReference type="InterPro" id="IPR024340">
    <property type="entry name" value="Sec16_CCD"/>
</dbReference>
<feature type="compositionally biased region" description="Polar residues" evidence="8">
    <location>
        <begin position="1922"/>
        <end position="1933"/>
    </location>
</feature>
<feature type="compositionally biased region" description="Basic and acidic residues" evidence="8">
    <location>
        <begin position="1855"/>
        <end position="1868"/>
    </location>
</feature>
<feature type="compositionally biased region" description="Polar residues" evidence="8">
    <location>
        <begin position="871"/>
        <end position="906"/>
    </location>
</feature>
<sequence>MGPDARKKKNQKKKQKQKQKKASSQHGENPSVMGEDLSQDAAVEEKTSDKEDLLDPEEPQLEDQDSKKVDPTNQAEGSQESLGEPTGVILGEKKPVDNDIEAINAENANFPASPPGRVASPETDTLRKLSSNTTHTDDNSVNFDTETASNVAIDTTPHETLKQTEDALQNSFTNQRKQDQDDYGNNGVPEDQITDRSVIGTEGVQDLTTHIIPTQQAEIGQETTENFSGDSKIEAHQNESSVEEWEAGPNEVETDLNKTSDHEAEPLLHLGSSTAAIPDPALELGPETNIRENHVDTTEETLCDQHEREVETAGNASVTANLGASVHLDSFQTTAKEDVEITSKSEDRAVSTNVPAFAQQPSFQSSQNVLRADEIEASANESSLMPTTYLEESDTSIGQEDTVERANLAINTIGSIEHIQEPDVSPHGEHTIIPSQELNEQGISTVTQDSNGSGGVQDYGLEVHGNEQKGGGDIASFEARDSSSPHVQGSESHQVDKSNGFDDDLFPSTENSAVYGIESFQQEHPASDELFDSEAKEDGVTFSWEGGDDFLSHLGQSDSAHLSGTVETAEPLPYGETAEWLSHEQNNDIDLLPWEGANEEAGDSSVIRNSLSPGKIVKNFSFLDNDDDLLDDDDSFLDSDEELTANATTVGSDTQRSAVPVVNSYLPQYDNIVQSPMAGVQTSQLEDATGPSEILVAAHAQVPTPIEKKTTKYGPPMKTDADTVGSQVSSIPATPQIHPSVSSIRPALPEFGSTHNMNKKLDEEKKKSDAYDFPLDLTSRKPNKIRQPKPFGSVNSAVSLGDSSTASPRVSSVVLNSGTNILNGPPFPVNQNAVLSNQNQGRTVPPMRNPSGSLPSYPPQVGAVEQPNPYPQGTQNSSYQPPLSNKPSSTAPLPSSTRYAPSTTNAEPPRRANVVSPYAPQTDRARAFSSVSNGSAGSFGSSKGAGHIPPATQINRQSMSNGTAGGQHLRPEAQAPLVPALKTIGLPSIGNQALSPNTQKRSHARSNSSVYAPAYSSKYAPTVQPQFHLPSQDNTGTGYALNPNQGHSFGTNDPAHRPNIPSVAGRLTDSQPVDPNISFHRQFPLFSWGNSSKVVHALPEINAANAFFPTVGSGLKIQISNYDTIVKANSDFKSFPGPLIKNRTKIKEVQKWISDTCSTLSKEEPLKDLVLYKIMSAKLSQDSTLVDVAKALYNSDDLLPFLSQASSKKKNTFNAFKVNGNEQLRVLAALQTGDHEHALELALADGDYALALMIGSLVGKDKWAEVVEIYLHESFLPVANDAIDFSSSLLTLIFRVSIGNSKRIFSELASDHHKANWALVNWKVIVAAVLSNVSNHSVRPLPDASQLPPATTEFLIEFGLFLYRGGTHLGSMACFLAADLPLLDRELVPGSDFKFYSLGTANSWEGMLLSEVYEYYLTIRDPSYPGSCHSLLQKLSHSLALIECGMAAEASKYVDAVTQSMKPLRKNNTLAYAVEIRLNFVSSRLIDANVGWLGKPKLSQVWGQLDKSFNKFIGGDTEEPPNEESIKIFENFTPSSSRNASLLDLSKEPLSFKPAESVNGTMTPAFTPLQRPQMHTNVSSSSLMKGRKSSSVAESKYDPCHNQWSATPIQNTVTESSISAFESPVQPFHYKSPSRSKDQLMAAGTPPPLFSSASSKKYAARRANLGGGGALDDVPAKMETENALQSHGQTKPIRGQRSERPVNAALLADLQALPPPISGVISGYSGRRGSVQSRTSIQSNSSDVPLSKHVPVLATSALAGQATPAENFGVSPSAIPNQTTFPEPSQGEFIGVDNGDGDDLTSRSGETLKPEDRKNQVSPEPFKREVGSAFSEIETDASITEDQEAKRVYSQTLAKNDDEQNLHFKQVESTRQTTSPRVESMNLSKDHETFQATPWVSGPLKTGPSRAKKAYAPPQEGRNRTVHNPYSPSNSQPALYDGATPDAVNNMEHGGSNEQIDMFSYGGYNVTSAVSTEIGEEQVTLTKESEFSSSRGTDDEQSRDNSISRLLEPAGTERDAGPQTRSELPQTKKLSLMADDGDELFSSDKAPVIRPSSNPSFKPFTPASTPGAEEYYEDIIENESDDEEDEAEAEKQRLEAEKQQAEAEMREAKEQAKKKSSVAKGDKDKNPNNASWFGWLRKDANEKKPVKAKLGHQNTFYYDDKLQRWVNKNATAEEKQQVSAPPPPPPIIKKKEEGSPKVKPRSGSVAGGAAARTGAFVPPTYSFKEPVASSTENAGASRSVSPSLSPSVSLSGKKANNIDDLMSLANTPGNQGGTRRKKKAARGYVNVMNNM</sequence>
<gene>
    <name evidence="11" type="ORF">LALA0_S04e03026g</name>
</gene>
<feature type="region of interest" description="Disordered" evidence="8">
    <location>
        <begin position="1"/>
        <end position="192"/>
    </location>
</feature>
<dbReference type="GeneID" id="34685334"/>
<evidence type="ECO:0000256" key="2">
    <source>
        <dbReference type="ARBA" id="ARBA00005927"/>
    </source>
</evidence>
<feature type="compositionally biased region" description="Basic and acidic residues" evidence="8">
    <location>
        <begin position="156"/>
        <end position="165"/>
    </location>
</feature>
<feature type="region of interest" description="Disordered" evidence="8">
    <location>
        <begin position="839"/>
        <end position="915"/>
    </location>
</feature>
<feature type="compositionally biased region" description="Polar residues" evidence="8">
    <location>
        <begin position="71"/>
        <end position="81"/>
    </location>
</feature>
<feature type="compositionally biased region" description="Acidic residues" evidence="8">
    <location>
        <begin position="2070"/>
        <end position="2088"/>
    </location>
</feature>
<feature type="compositionally biased region" description="Polar residues" evidence="8">
    <location>
        <begin position="1730"/>
        <end position="1744"/>
    </location>
</feature>
<feature type="region of interest" description="Disordered" evidence="8">
    <location>
        <begin position="1768"/>
        <end position="1830"/>
    </location>
</feature>
<dbReference type="HOGENOM" id="CLU_230240_0_0_1"/>
<dbReference type="STRING" id="1245769.A0A0C7N1N9"/>
<feature type="compositionally biased region" description="Polar residues" evidence="8">
    <location>
        <begin position="1774"/>
        <end position="1783"/>
    </location>
</feature>
<comment type="function">
    <text evidence="6 7">Involved in the initiation of assembly of the COPII coat required for the formation of transport vesicles from the endoplasmic reticulum (ER) and the selection of cargo molecules. Also involved in autophagy.</text>
</comment>
<evidence type="ECO:0000256" key="8">
    <source>
        <dbReference type="SAM" id="MobiDB-lite"/>
    </source>
</evidence>
<keyword evidence="7" id="KW-0472">Membrane</keyword>
<feature type="compositionally biased region" description="Polar residues" evidence="8">
    <location>
        <begin position="128"/>
        <end position="153"/>
    </location>
</feature>
<feature type="compositionally biased region" description="Low complexity" evidence="8">
    <location>
        <begin position="2201"/>
        <end position="2215"/>
    </location>
</feature>
<evidence type="ECO:0000259" key="10">
    <source>
        <dbReference type="Pfam" id="PF12932"/>
    </source>
</evidence>
<feature type="domain" description="Sec16 central conserved" evidence="10">
    <location>
        <begin position="1084"/>
        <end position="1194"/>
    </location>
</feature>
<evidence type="ECO:0000256" key="6">
    <source>
        <dbReference type="ARBA" id="ARBA00024687"/>
    </source>
</evidence>
<feature type="region of interest" description="Disordered" evidence="8">
    <location>
        <begin position="1853"/>
        <end position="1952"/>
    </location>
</feature>
<feature type="region of interest" description="Disordered" evidence="8">
    <location>
        <begin position="721"/>
        <end position="742"/>
    </location>
</feature>
<accession>A0A0C7N1N9</accession>
<feature type="compositionally biased region" description="Basic and acidic residues" evidence="8">
    <location>
        <begin position="1806"/>
        <end position="1826"/>
    </location>
</feature>
<feature type="compositionally biased region" description="Polar residues" evidence="8">
    <location>
        <begin position="793"/>
        <end position="810"/>
    </location>
</feature>
<organism evidence="11 12">
    <name type="scientific">Lachancea lanzarotensis</name>
    <dbReference type="NCBI Taxonomy" id="1245769"/>
    <lineage>
        <taxon>Eukaryota</taxon>
        <taxon>Fungi</taxon>
        <taxon>Dikarya</taxon>
        <taxon>Ascomycota</taxon>
        <taxon>Saccharomycotina</taxon>
        <taxon>Saccharomycetes</taxon>
        <taxon>Saccharomycetales</taxon>
        <taxon>Saccharomycetaceae</taxon>
        <taxon>Lachancea</taxon>
    </lineage>
</organism>
<feature type="compositionally biased region" description="Polar residues" evidence="8">
    <location>
        <begin position="219"/>
        <end position="229"/>
    </location>
</feature>
<comment type="similarity">
    <text evidence="2 7">Belongs to the SEC16 family.</text>
</comment>
<feature type="compositionally biased region" description="Polar residues" evidence="8">
    <location>
        <begin position="952"/>
        <end position="962"/>
    </location>
</feature>
<feature type="compositionally biased region" description="Basic and acidic residues" evidence="8">
    <location>
        <begin position="2136"/>
        <end position="2145"/>
    </location>
</feature>
<keyword evidence="7" id="KW-0653">Protein transport</keyword>
<feature type="compositionally biased region" description="Low complexity" evidence="8">
    <location>
        <begin position="928"/>
        <end position="946"/>
    </location>
</feature>
<dbReference type="Gene3D" id="6.20.50.30">
    <property type="match status" value="1"/>
</dbReference>
<dbReference type="GO" id="GO:0070971">
    <property type="term" value="C:endoplasmic reticulum exit site"/>
    <property type="evidence" value="ECO:0007669"/>
    <property type="project" value="TreeGrafter"/>
</dbReference>
<dbReference type="InterPro" id="IPR024298">
    <property type="entry name" value="Sec16_Sec23-bd"/>
</dbReference>
<feature type="compositionally biased region" description="Low complexity" evidence="8">
    <location>
        <begin position="2239"/>
        <end position="2251"/>
    </location>
</feature>
<dbReference type="Pfam" id="PF12932">
    <property type="entry name" value="Sec16"/>
    <property type="match status" value="1"/>
</dbReference>
<keyword evidence="3 7" id="KW-0813">Transport</keyword>
<dbReference type="GO" id="GO:0016192">
    <property type="term" value="P:vesicle-mediated transport"/>
    <property type="evidence" value="ECO:0007669"/>
    <property type="project" value="UniProtKB-KW"/>
</dbReference>
<comment type="subcellular location">
    <subcellularLocation>
        <location evidence="1">Endoplasmic reticulum membrane</location>
        <topology evidence="1">Peripheral membrane protein</topology>
        <orientation evidence="1">Cytoplasmic side</orientation>
    </subcellularLocation>
</comment>
<feature type="region of interest" description="Disordered" evidence="8">
    <location>
        <begin position="1975"/>
        <end position="2153"/>
    </location>
</feature>
<feature type="region of interest" description="Disordered" evidence="8">
    <location>
        <begin position="445"/>
        <end position="500"/>
    </location>
</feature>
<evidence type="ECO:0000313" key="12">
    <source>
        <dbReference type="Proteomes" id="UP000054304"/>
    </source>
</evidence>
<feature type="compositionally biased region" description="Polar residues" evidence="8">
    <location>
        <begin position="1979"/>
        <end position="1991"/>
    </location>
</feature>
<evidence type="ECO:0000259" key="9">
    <source>
        <dbReference type="Pfam" id="PF12931"/>
    </source>
</evidence>
<evidence type="ECO:0000256" key="4">
    <source>
        <dbReference type="ARBA" id="ARBA00022824"/>
    </source>
</evidence>
<keyword evidence="12" id="KW-1185">Reference proteome</keyword>
<dbReference type="CDD" id="cd09233">
    <property type="entry name" value="ACE1-Sec16-like"/>
    <property type="match status" value="1"/>
</dbReference>
<feature type="compositionally biased region" description="Basic and acidic residues" evidence="8">
    <location>
        <begin position="43"/>
        <end position="53"/>
    </location>
</feature>
<dbReference type="Gene3D" id="1.20.58.940">
    <property type="match status" value="1"/>
</dbReference>
<dbReference type="Pfam" id="PF12931">
    <property type="entry name" value="TPR_Sec16"/>
    <property type="match status" value="1"/>
</dbReference>
<feature type="domain" description="Sec16 Sec23-binding" evidence="9">
    <location>
        <begin position="1227"/>
        <end position="1516"/>
    </location>
</feature>
<dbReference type="GO" id="GO:0005789">
    <property type="term" value="C:endoplasmic reticulum membrane"/>
    <property type="evidence" value="ECO:0007669"/>
    <property type="project" value="UniProtKB-SubCell"/>
</dbReference>
<dbReference type="PANTHER" id="PTHR13402:SF6">
    <property type="entry name" value="SECRETORY 16, ISOFORM I"/>
    <property type="match status" value="1"/>
</dbReference>
<feature type="compositionally biased region" description="Polar residues" evidence="8">
    <location>
        <begin position="1025"/>
        <end position="1051"/>
    </location>
</feature>
<feature type="compositionally biased region" description="Polar residues" evidence="8">
    <location>
        <begin position="2228"/>
        <end position="2238"/>
    </location>
</feature>
<proteinExistence type="inferred from homology"/>
<protein>
    <recommendedName>
        <fullName evidence="7">Protein transport protein sec16</fullName>
    </recommendedName>
</protein>
<evidence type="ECO:0000256" key="3">
    <source>
        <dbReference type="ARBA" id="ARBA00022448"/>
    </source>
</evidence>
<feature type="compositionally biased region" description="Polar residues" evidence="8">
    <location>
        <begin position="166"/>
        <end position="175"/>
    </location>
</feature>
<evidence type="ECO:0000313" key="11">
    <source>
        <dbReference type="EMBL" id="CEP61891.1"/>
    </source>
</evidence>
<dbReference type="PANTHER" id="PTHR13402">
    <property type="entry name" value="RGPR-RELATED"/>
    <property type="match status" value="1"/>
</dbReference>
<feature type="compositionally biased region" description="Polar residues" evidence="8">
    <location>
        <begin position="1869"/>
        <end position="1883"/>
    </location>
</feature>
<feature type="compositionally biased region" description="Basic and acidic residues" evidence="8">
    <location>
        <begin position="2089"/>
        <end position="2113"/>
    </location>
</feature>
<feature type="region of interest" description="Disordered" evidence="8">
    <location>
        <begin position="1724"/>
        <end position="1744"/>
    </location>
</feature>
<feature type="region of interest" description="Disordered" evidence="8">
    <location>
        <begin position="1025"/>
        <end position="1071"/>
    </location>
</feature>